<comment type="caution">
    <text evidence="6">The sequence shown here is derived from an EMBL/GenBank/DDBJ whole genome shotgun (WGS) entry which is preliminary data.</text>
</comment>
<keyword evidence="1" id="KW-0808">Transferase</keyword>
<dbReference type="Pfam" id="PF01019">
    <property type="entry name" value="G_glu_transpept"/>
    <property type="match status" value="1"/>
</dbReference>
<reference evidence="6" key="1">
    <citation type="journal article" date="2023" name="G3 (Bethesda)">
        <title>Whole genome assembly and annotation of the endangered Caribbean coral Acropora cervicornis.</title>
        <authorList>
            <person name="Selwyn J.D."/>
            <person name="Vollmer S.V."/>
        </authorList>
    </citation>
    <scope>NUCLEOTIDE SEQUENCE</scope>
    <source>
        <strain evidence="6">K2</strain>
    </source>
</reference>
<dbReference type="SUPFAM" id="SSF56235">
    <property type="entry name" value="N-terminal nucleophile aminohydrolases (Ntn hydrolases)"/>
    <property type="match status" value="1"/>
</dbReference>
<dbReference type="PRINTS" id="PR01210">
    <property type="entry name" value="GGTRANSPTASE"/>
</dbReference>
<dbReference type="GO" id="GO:0016787">
    <property type="term" value="F:hydrolase activity"/>
    <property type="evidence" value="ECO:0007669"/>
    <property type="project" value="UniProtKB-KW"/>
</dbReference>
<feature type="compositionally biased region" description="Basic and acidic residues" evidence="4">
    <location>
        <begin position="696"/>
        <end position="719"/>
    </location>
</feature>
<keyword evidence="7" id="KW-1185">Reference proteome</keyword>
<keyword evidence="5" id="KW-0732">Signal</keyword>
<dbReference type="InterPro" id="IPR051792">
    <property type="entry name" value="GGT_bact"/>
</dbReference>
<name>A0AAD9VDG0_ACRCE</name>
<dbReference type="EMBL" id="JARQWQ010000007">
    <property type="protein sequence ID" value="KAK2570498.1"/>
    <property type="molecule type" value="Genomic_DNA"/>
</dbReference>
<gene>
    <name evidence="6" type="ORF">P5673_004161</name>
</gene>
<evidence type="ECO:0000256" key="5">
    <source>
        <dbReference type="SAM" id="SignalP"/>
    </source>
</evidence>
<evidence type="ECO:0000256" key="1">
    <source>
        <dbReference type="ARBA" id="ARBA00022679"/>
    </source>
</evidence>
<feature type="compositionally biased region" description="Basic and acidic residues" evidence="4">
    <location>
        <begin position="530"/>
        <end position="544"/>
    </location>
</feature>
<reference evidence="6" key="2">
    <citation type="journal article" date="2023" name="Science">
        <title>Genomic signatures of disease resistance in endangered staghorn corals.</title>
        <authorList>
            <person name="Vollmer S.V."/>
            <person name="Selwyn J.D."/>
            <person name="Despard B.A."/>
            <person name="Roesel C.L."/>
        </authorList>
    </citation>
    <scope>NUCLEOTIDE SEQUENCE</scope>
    <source>
        <strain evidence="6">K2</strain>
    </source>
</reference>
<proteinExistence type="predicted"/>
<keyword evidence="2 6" id="KW-0378">Hydrolase</keyword>
<dbReference type="PANTHER" id="PTHR43199:SF1">
    <property type="entry name" value="GLUTATHIONE HYDROLASE PROENZYME"/>
    <property type="match status" value="1"/>
</dbReference>
<feature type="signal peptide" evidence="5">
    <location>
        <begin position="1"/>
        <end position="19"/>
    </location>
</feature>
<dbReference type="Gene3D" id="3.60.20.40">
    <property type="match status" value="1"/>
</dbReference>
<feature type="chain" id="PRO_5042214555" evidence="5">
    <location>
        <begin position="20"/>
        <end position="872"/>
    </location>
</feature>
<dbReference type="PANTHER" id="PTHR43199">
    <property type="entry name" value="GLUTATHIONE HYDROLASE"/>
    <property type="match status" value="1"/>
</dbReference>
<dbReference type="Proteomes" id="UP001249851">
    <property type="component" value="Unassembled WGS sequence"/>
</dbReference>
<dbReference type="GO" id="GO:0016740">
    <property type="term" value="F:transferase activity"/>
    <property type="evidence" value="ECO:0007669"/>
    <property type="project" value="UniProtKB-KW"/>
</dbReference>
<accession>A0AAD9VDG0</accession>
<dbReference type="InterPro" id="IPR029055">
    <property type="entry name" value="Ntn_hydrolases_N"/>
</dbReference>
<evidence type="ECO:0000256" key="4">
    <source>
        <dbReference type="SAM" id="MobiDB-lite"/>
    </source>
</evidence>
<evidence type="ECO:0000313" key="7">
    <source>
        <dbReference type="Proteomes" id="UP001249851"/>
    </source>
</evidence>
<evidence type="ECO:0000256" key="2">
    <source>
        <dbReference type="ARBA" id="ARBA00022801"/>
    </source>
</evidence>
<feature type="region of interest" description="Disordered" evidence="4">
    <location>
        <begin position="530"/>
        <end position="550"/>
    </location>
</feature>
<organism evidence="6 7">
    <name type="scientific">Acropora cervicornis</name>
    <name type="common">Staghorn coral</name>
    <dbReference type="NCBI Taxonomy" id="6130"/>
    <lineage>
        <taxon>Eukaryota</taxon>
        <taxon>Metazoa</taxon>
        <taxon>Cnidaria</taxon>
        <taxon>Anthozoa</taxon>
        <taxon>Hexacorallia</taxon>
        <taxon>Scleractinia</taxon>
        <taxon>Astrocoeniina</taxon>
        <taxon>Acroporidae</taxon>
        <taxon>Acropora</taxon>
    </lineage>
</organism>
<dbReference type="AlphaFoldDB" id="A0AAD9VDG0"/>
<protein>
    <submittedName>
        <fullName evidence="6">Glutathione hydrolase proenzyme</fullName>
    </submittedName>
</protein>
<feature type="region of interest" description="Disordered" evidence="4">
    <location>
        <begin position="669"/>
        <end position="719"/>
    </location>
</feature>
<evidence type="ECO:0000313" key="6">
    <source>
        <dbReference type="EMBL" id="KAK2570498.1"/>
    </source>
</evidence>
<sequence length="872" mass="97514">MSTQKFATISVILCYVASASLPPERISFSPKTWAADDFQRLEALSLVNSRRRPKPLAFSDGKGMVAGTGNGLAVYAGKEALRKGGNAMDACLTTILTEITLDAGSRASYAGTANILYFDSSTGDTYNINGGWNKPHYLDPHQIPEHHSERSNGASVLVPGFIAAVSTASEKYGLLPLTKLLEPAMYFATKGFRLPAELAKEIKMNYNPSKLLRTKEGEIYIALLCYCYQPLFQPRTPLLQSKPPPTFKTRNSTKLAKDSDNQKLAKFLKRLAKHGKDYFYRGTWAEEIVETVQSQNGYVTMEDMAEYDVGTPEPASAVYHRYHIMTSGAERGGAELVEKLNLMEMAGISGSTDSYLTNATKFFWLASIARLSSFISFFSHDVPNGKQLLKEHFSIEVEYSYRKTKEYAEELWDKISSVERMRDINDLMREIVESIEMDMERHDHGSSGVVAVDRAGNVCSLMHGTDSGRWGSGLFVQGVSLPSPGIAMKSFLKTSSGGPRVPSRLQPVIAFKEAFPDFTLFGRRLKRSAGEAKKHLKHKGESFKRRQHRRQKIQQQLVVFRTPNLVRTHMEGKQFAQSTQARQLTRPRTLDPERLFEQIKIDENDHDEAQEDHGYLVDGPSLEELTNEDDANVPFRAKSTKIETELEDITSTNHWPLTRPWKPIAKEHEEEATHAATNHGNHPKNEEVENEMEGENESKARSEERKGRRKEALAKENESREFPHLGLPIAWKPDVIPEERGEPAFHTNLVPVLVLTCVGPSNQFVIPQYLTNLLESGINPKAALEAPTFFAPSALSFQQDIQVEKYSIDDNILKKVRELGQPLTEVNSQTAEDLGGSGTAIVLKNDWQMFGGVHPSREGIAEGVAVLEGYMK</sequence>
<evidence type="ECO:0000256" key="3">
    <source>
        <dbReference type="ARBA" id="ARBA00023145"/>
    </source>
</evidence>
<keyword evidence="3" id="KW-0865">Zymogen</keyword>
<dbReference type="InterPro" id="IPR043137">
    <property type="entry name" value="GGT_ssub_C"/>
</dbReference>